<dbReference type="RefSeq" id="WP_160797777.1">
    <property type="nucleotide sequence ID" value="NZ_WSSB01000013.1"/>
</dbReference>
<organism evidence="2 3">
    <name type="scientific">Craterilacuibacter sinensis</name>
    <dbReference type="NCBI Taxonomy" id="2686017"/>
    <lineage>
        <taxon>Bacteria</taxon>
        <taxon>Pseudomonadati</taxon>
        <taxon>Pseudomonadota</taxon>
        <taxon>Betaproteobacteria</taxon>
        <taxon>Neisseriales</taxon>
        <taxon>Neisseriaceae</taxon>
        <taxon>Craterilacuibacter</taxon>
    </lineage>
</organism>
<keyword evidence="1" id="KW-0812">Transmembrane</keyword>
<dbReference type="Proteomes" id="UP000467214">
    <property type="component" value="Unassembled WGS sequence"/>
</dbReference>
<comment type="caution">
    <text evidence="2">The sequence shown here is derived from an EMBL/GenBank/DDBJ whole genome shotgun (WGS) entry which is preliminary data.</text>
</comment>
<proteinExistence type="predicted"/>
<keyword evidence="1" id="KW-0472">Membrane</keyword>
<accession>A0A845BUW1</accession>
<gene>
    <name evidence="2" type="ORF">GQF02_13280</name>
</gene>
<sequence>MRSVRGFSLLDLMLGITLALIILASAGALYVAHVRSSSTTLKTLRLNADLQAMMDVMTAELRRAGYWHVVAASAPLANPFSSGMDNLDTATPACVRYSYDRDSDGQISADERLGFKLQTVAGVKSLRMKTSGPASLLCSSGNWESLSDGALIAVDTLLFDVSASKCVNVTRAQRTDSGGCTALLASAQSGDRVVEVRLLKVRLGAYLLADPSIRQQLESSVQLRNLRVFSAP</sequence>
<reference evidence="2 3" key="1">
    <citation type="submission" date="2019-12" db="EMBL/GenBank/DDBJ databases">
        <title>Neisseriaceae gen. nov. sp. Genome sequencing and assembly.</title>
        <authorList>
            <person name="Liu Z."/>
            <person name="Li A."/>
        </authorList>
    </citation>
    <scope>NUCLEOTIDE SEQUENCE [LARGE SCALE GENOMIC DNA]</scope>
    <source>
        <strain evidence="2 3">B2N2-7</strain>
    </source>
</reference>
<dbReference type="AlphaFoldDB" id="A0A845BUW1"/>
<name>A0A845BUW1_9NEIS</name>
<evidence type="ECO:0000256" key="1">
    <source>
        <dbReference type="SAM" id="Phobius"/>
    </source>
</evidence>
<evidence type="ECO:0008006" key="4">
    <source>
        <dbReference type="Google" id="ProtNLM"/>
    </source>
</evidence>
<evidence type="ECO:0000313" key="2">
    <source>
        <dbReference type="EMBL" id="MXR37946.1"/>
    </source>
</evidence>
<dbReference type="EMBL" id="WSSB01000013">
    <property type="protein sequence ID" value="MXR37946.1"/>
    <property type="molecule type" value="Genomic_DNA"/>
</dbReference>
<keyword evidence="3" id="KW-1185">Reference proteome</keyword>
<feature type="transmembrane region" description="Helical" evidence="1">
    <location>
        <begin position="12"/>
        <end position="32"/>
    </location>
</feature>
<protein>
    <recommendedName>
        <fullName evidence="4">Prepilin-type N-terminal cleavage/methylation domain-containing protein</fullName>
    </recommendedName>
</protein>
<evidence type="ECO:0000313" key="3">
    <source>
        <dbReference type="Proteomes" id="UP000467214"/>
    </source>
</evidence>
<keyword evidence="1" id="KW-1133">Transmembrane helix</keyword>